<name>A0A917WUK1_9ACTN</name>
<protein>
    <submittedName>
        <fullName evidence="2">Uncharacterized protein</fullName>
    </submittedName>
</protein>
<comment type="caution">
    <text evidence="2">The sequence shown here is derived from an EMBL/GenBank/DDBJ whole genome shotgun (WGS) entry which is preliminary data.</text>
</comment>
<keyword evidence="1" id="KW-0472">Membrane</keyword>
<reference evidence="2" key="2">
    <citation type="submission" date="2020-09" db="EMBL/GenBank/DDBJ databases">
        <authorList>
            <person name="Sun Q."/>
            <person name="Ohkuma M."/>
        </authorList>
    </citation>
    <scope>NUCLEOTIDE SEQUENCE</scope>
    <source>
        <strain evidence="2">JCM 19831</strain>
    </source>
</reference>
<proteinExistence type="predicted"/>
<dbReference type="Proteomes" id="UP000642070">
    <property type="component" value="Unassembled WGS sequence"/>
</dbReference>
<organism evidence="2 3">
    <name type="scientific">Dactylosporangium sucinum</name>
    <dbReference type="NCBI Taxonomy" id="1424081"/>
    <lineage>
        <taxon>Bacteria</taxon>
        <taxon>Bacillati</taxon>
        <taxon>Actinomycetota</taxon>
        <taxon>Actinomycetes</taxon>
        <taxon>Micromonosporales</taxon>
        <taxon>Micromonosporaceae</taxon>
        <taxon>Dactylosporangium</taxon>
    </lineage>
</organism>
<gene>
    <name evidence="2" type="ORF">GCM10007977_035630</name>
</gene>
<dbReference type="EMBL" id="BMPI01000015">
    <property type="protein sequence ID" value="GGM31263.1"/>
    <property type="molecule type" value="Genomic_DNA"/>
</dbReference>
<evidence type="ECO:0000256" key="1">
    <source>
        <dbReference type="SAM" id="Phobius"/>
    </source>
</evidence>
<reference evidence="2" key="1">
    <citation type="journal article" date="2014" name="Int. J. Syst. Evol. Microbiol.">
        <title>Complete genome sequence of Corynebacterium casei LMG S-19264T (=DSM 44701T), isolated from a smear-ripened cheese.</title>
        <authorList>
            <consortium name="US DOE Joint Genome Institute (JGI-PGF)"/>
            <person name="Walter F."/>
            <person name="Albersmeier A."/>
            <person name="Kalinowski J."/>
            <person name="Ruckert C."/>
        </authorList>
    </citation>
    <scope>NUCLEOTIDE SEQUENCE</scope>
    <source>
        <strain evidence="2">JCM 19831</strain>
    </source>
</reference>
<accession>A0A917WUK1</accession>
<evidence type="ECO:0000313" key="2">
    <source>
        <dbReference type="EMBL" id="GGM31263.1"/>
    </source>
</evidence>
<dbReference type="AlphaFoldDB" id="A0A917WUK1"/>
<sequence>MSKGIRQFHRWTSIAFTLSVVIVTVVVVAQEEPAVWITLTPLLPLGLLLVTGLYMFVLPYVRRRRRAALEG</sequence>
<keyword evidence="1" id="KW-0812">Transmembrane</keyword>
<feature type="transmembrane region" description="Helical" evidence="1">
    <location>
        <begin position="12"/>
        <end position="29"/>
    </location>
</feature>
<keyword evidence="1" id="KW-1133">Transmembrane helix</keyword>
<feature type="transmembrane region" description="Helical" evidence="1">
    <location>
        <begin position="35"/>
        <end position="57"/>
    </location>
</feature>
<dbReference type="RefSeq" id="WP_190250963.1">
    <property type="nucleotide sequence ID" value="NZ_BMPI01000015.1"/>
</dbReference>
<evidence type="ECO:0000313" key="3">
    <source>
        <dbReference type="Proteomes" id="UP000642070"/>
    </source>
</evidence>
<keyword evidence="3" id="KW-1185">Reference proteome</keyword>